<reference evidence="3 4" key="1">
    <citation type="submission" date="2024-03" db="EMBL/GenBank/DDBJ databases">
        <title>Draft genome sequence of Pseudonocardia nematodicida JCM 31783.</title>
        <authorList>
            <person name="Butdee W."/>
            <person name="Duangmal K."/>
        </authorList>
    </citation>
    <scope>NUCLEOTIDE SEQUENCE [LARGE SCALE GENOMIC DNA]</scope>
    <source>
        <strain evidence="3 4">JCM 31783</strain>
    </source>
</reference>
<keyword evidence="1" id="KW-0808">Transferase</keyword>
<feature type="region of interest" description="Disordered" evidence="2">
    <location>
        <begin position="355"/>
        <end position="387"/>
    </location>
</feature>
<dbReference type="PANTHER" id="PTHR48207">
    <property type="entry name" value="SUCCINATE--HYDROXYMETHYLGLUTARATE COA-TRANSFERASE"/>
    <property type="match status" value="1"/>
</dbReference>
<name>A0ABV1KH32_9PSEU</name>
<keyword evidence="4" id="KW-1185">Reference proteome</keyword>
<dbReference type="RefSeq" id="WP_349300828.1">
    <property type="nucleotide sequence ID" value="NZ_JBEDNQ010000011.1"/>
</dbReference>
<dbReference type="Gene3D" id="3.40.50.10540">
    <property type="entry name" value="Crotonobetainyl-coa:carnitine coa-transferase, domain 1"/>
    <property type="match status" value="1"/>
</dbReference>
<evidence type="ECO:0000313" key="3">
    <source>
        <dbReference type="EMBL" id="MEQ3553770.1"/>
    </source>
</evidence>
<dbReference type="InterPro" id="IPR023606">
    <property type="entry name" value="CoA-Trfase_III_dom_1_sf"/>
</dbReference>
<evidence type="ECO:0000256" key="1">
    <source>
        <dbReference type="ARBA" id="ARBA00022679"/>
    </source>
</evidence>
<dbReference type="SUPFAM" id="SSF89796">
    <property type="entry name" value="CoA-transferase family III (CaiB/BaiF)"/>
    <property type="match status" value="1"/>
</dbReference>
<proteinExistence type="predicted"/>
<dbReference type="InterPro" id="IPR044855">
    <property type="entry name" value="CoA-Trfase_III_dom3_sf"/>
</dbReference>
<sequence>MPDPQGPLAGLRIVALEQAVAAPLCSRHLADLGADVVKVERPDGGDFARGYDTFAQGYASHFVWLNYRKRSVVLDLKTAAGKQALGTMLRDADVFLSNLGPGAVERIISDDELRDLNPGLVTCRISGYGPDGPYRDRKAFDLLVQGEAGVTASTGLPGQPAKPGVSLADLGGGIYAATAVLAALRERDRTGRGPRIHVSMFDVLAEWMSPLLIAHREGGVDIEPAGTRHASITPYGPFGTADDVTLNIAVQNDRQWARLCSVLGLDDLAGDPRLVHNAGRLEHRDLVESAVATATARRSAADLEHELDRAGVPWGRLSSVADVARHPELVDGRRWRPVRLPDGAVVSVVAAPFRFSTDPGPDPSVPGVPGLGEHTADVLGGPPGPDD</sequence>
<dbReference type="Pfam" id="PF02515">
    <property type="entry name" value="CoA_transf_3"/>
    <property type="match status" value="1"/>
</dbReference>
<comment type="caution">
    <text evidence="3">The sequence shown here is derived from an EMBL/GenBank/DDBJ whole genome shotgun (WGS) entry which is preliminary data.</text>
</comment>
<dbReference type="Proteomes" id="UP001494902">
    <property type="component" value="Unassembled WGS sequence"/>
</dbReference>
<evidence type="ECO:0000313" key="4">
    <source>
        <dbReference type="Proteomes" id="UP001494902"/>
    </source>
</evidence>
<dbReference type="PANTHER" id="PTHR48207:SF3">
    <property type="entry name" value="SUCCINATE--HYDROXYMETHYLGLUTARATE COA-TRANSFERASE"/>
    <property type="match status" value="1"/>
</dbReference>
<dbReference type="Gene3D" id="3.30.1540.10">
    <property type="entry name" value="formyl-coa transferase, domain 3"/>
    <property type="match status" value="1"/>
</dbReference>
<dbReference type="InterPro" id="IPR003673">
    <property type="entry name" value="CoA-Trfase_fam_III"/>
</dbReference>
<dbReference type="EMBL" id="JBEDNQ010000011">
    <property type="protein sequence ID" value="MEQ3553770.1"/>
    <property type="molecule type" value="Genomic_DNA"/>
</dbReference>
<evidence type="ECO:0000256" key="2">
    <source>
        <dbReference type="SAM" id="MobiDB-lite"/>
    </source>
</evidence>
<dbReference type="InterPro" id="IPR050483">
    <property type="entry name" value="CoA-transferase_III_domain"/>
</dbReference>
<protein>
    <submittedName>
        <fullName evidence="3">CaiB/BaiF CoA-transferase family protein</fullName>
    </submittedName>
</protein>
<gene>
    <name evidence="3" type="ORF">WIS52_25125</name>
</gene>
<organism evidence="3 4">
    <name type="scientific">Pseudonocardia nematodicida</name>
    <dbReference type="NCBI Taxonomy" id="1206997"/>
    <lineage>
        <taxon>Bacteria</taxon>
        <taxon>Bacillati</taxon>
        <taxon>Actinomycetota</taxon>
        <taxon>Actinomycetes</taxon>
        <taxon>Pseudonocardiales</taxon>
        <taxon>Pseudonocardiaceae</taxon>
        <taxon>Pseudonocardia</taxon>
    </lineage>
</organism>
<accession>A0ABV1KH32</accession>